<dbReference type="AlphaFoldDB" id="A0A8J5QVQ8"/>
<reference evidence="2 3" key="1">
    <citation type="journal article" date="2021" name="DNA Res.">
        <title>Genome analysis of Candida subhashii reveals its hybrid nature and dual mitochondrial genome conformations.</title>
        <authorList>
            <person name="Mixao V."/>
            <person name="Hegedusova E."/>
            <person name="Saus E."/>
            <person name="Pryszcz L.P."/>
            <person name="Cillingova A."/>
            <person name="Nosek J."/>
            <person name="Gabaldon T."/>
        </authorList>
    </citation>
    <scope>NUCLEOTIDE SEQUENCE [LARGE SCALE GENOMIC DNA]</scope>
    <source>
        <strain evidence="2 3">CBS 10753</strain>
    </source>
</reference>
<sequence>MPVLTPERLIKLAYSYPELHDTWYLYTVACFSELNLTSEITTVLRFALNQQLFEFCPYEQAIADEYVLQLATDVLEGNEETLETELPPSTTVATCLKRRDNTPEPCKVRQQTIVDKLREVLLKTSVMSGMPKAINSLIALKNSTPSQLIPAPTFKRESILKTHPGDQHESFIDGTITPERIDYHQVSKQLSRGSDFWNAIYTNQINHRIKNQLMDAYPDLWNYIYHHVYSPLLSFVDILPPKETSLSAIACMIPQDVNPQVKGHLRGAMNNGATREEVNHVREIVLDICDWKGGVVWKEGKESVPML</sequence>
<dbReference type="OrthoDB" id="5537330at2759"/>
<dbReference type="Pfam" id="PF02627">
    <property type="entry name" value="CMD"/>
    <property type="match status" value="1"/>
</dbReference>
<comment type="caution">
    <text evidence="2">The sequence shown here is derived from an EMBL/GenBank/DDBJ whole genome shotgun (WGS) entry which is preliminary data.</text>
</comment>
<accession>A0A8J5QVQ8</accession>
<protein>
    <recommendedName>
        <fullName evidence="1">Carboxymuconolactone decarboxylase-like domain-containing protein</fullName>
    </recommendedName>
</protein>
<dbReference type="GO" id="GO:0051920">
    <property type="term" value="F:peroxiredoxin activity"/>
    <property type="evidence" value="ECO:0007669"/>
    <property type="project" value="InterPro"/>
</dbReference>
<dbReference type="GeneID" id="73470172"/>
<evidence type="ECO:0000313" key="2">
    <source>
        <dbReference type="EMBL" id="KAG7663100.1"/>
    </source>
</evidence>
<feature type="domain" description="Carboxymuconolactone decarboxylase-like" evidence="1">
    <location>
        <begin position="238"/>
        <end position="291"/>
    </location>
</feature>
<dbReference type="RefSeq" id="XP_049263333.1">
    <property type="nucleotide sequence ID" value="XM_049407220.1"/>
</dbReference>
<organism evidence="2 3">
    <name type="scientific">[Candida] subhashii</name>
    <dbReference type="NCBI Taxonomy" id="561895"/>
    <lineage>
        <taxon>Eukaryota</taxon>
        <taxon>Fungi</taxon>
        <taxon>Dikarya</taxon>
        <taxon>Ascomycota</taxon>
        <taxon>Saccharomycotina</taxon>
        <taxon>Pichiomycetes</taxon>
        <taxon>Debaryomycetaceae</taxon>
        <taxon>Spathaspora</taxon>
    </lineage>
</organism>
<dbReference type="PANTHER" id="PTHR28180">
    <property type="entry name" value="CONSERVED MITOCHONDRIAL PROTEIN-RELATED"/>
    <property type="match status" value="1"/>
</dbReference>
<dbReference type="Proteomes" id="UP000694255">
    <property type="component" value="Unassembled WGS sequence"/>
</dbReference>
<dbReference type="InterPro" id="IPR052999">
    <property type="entry name" value="PTS1_Protein"/>
</dbReference>
<name>A0A8J5QVQ8_9ASCO</name>
<evidence type="ECO:0000259" key="1">
    <source>
        <dbReference type="Pfam" id="PF02627"/>
    </source>
</evidence>
<dbReference type="InterPro" id="IPR003779">
    <property type="entry name" value="CMD-like"/>
</dbReference>
<dbReference type="EMBL" id="JAGSYN010000149">
    <property type="protein sequence ID" value="KAG7663100.1"/>
    <property type="molecule type" value="Genomic_DNA"/>
</dbReference>
<dbReference type="PANTHER" id="PTHR28180:SF2">
    <property type="entry name" value="PEROXISOMAL PROTEIN 2"/>
    <property type="match status" value="1"/>
</dbReference>
<gene>
    <name evidence="2" type="ORF">J8A68_003372</name>
</gene>
<evidence type="ECO:0000313" key="3">
    <source>
        <dbReference type="Proteomes" id="UP000694255"/>
    </source>
</evidence>
<keyword evidence="3" id="KW-1185">Reference proteome</keyword>
<proteinExistence type="predicted"/>